<dbReference type="Proteomes" id="UP001206639">
    <property type="component" value="Unassembled WGS sequence"/>
</dbReference>
<keyword evidence="3" id="KW-1185">Reference proteome</keyword>
<reference evidence="3" key="1">
    <citation type="submission" date="2023-07" db="EMBL/GenBank/DDBJ databases">
        <authorList>
            <person name="Deng Y."/>
            <person name="Zhang Y.-Q."/>
        </authorList>
    </citation>
    <scope>NUCLEOTIDE SEQUENCE [LARGE SCALE GENOMIC DNA]</scope>
    <source>
        <strain evidence="3">CPCC 205710</strain>
    </source>
</reference>
<organism evidence="2 3">
    <name type="scientific">Mycobacterium deserti</name>
    <dbReference type="NCBI Taxonomy" id="2978347"/>
    <lineage>
        <taxon>Bacteria</taxon>
        <taxon>Bacillati</taxon>
        <taxon>Actinomycetota</taxon>
        <taxon>Actinomycetes</taxon>
        <taxon>Mycobacteriales</taxon>
        <taxon>Mycobacteriaceae</taxon>
        <taxon>Mycobacterium</taxon>
    </lineage>
</organism>
<dbReference type="Gene3D" id="3.10.450.50">
    <property type="match status" value="1"/>
</dbReference>
<dbReference type="InterPro" id="IPR032710">
    <property type="entry name" value="NTF2-like_dom_sf"/>
</dbReference>
<proteinExistence type="predicted"/>
<dbReference type="EMBL" id="JAODWD010000006">
    <property type="protein sequence ID" value="MCT7661378.1"/>
    <property type="molecule type" value="Genomic_DNA"/>
</dbReference>
<feature type="domain" description="SnoaL-like" evidence="1">
    <location>
        <begin position="9"/>
        <end position="114"/>
    </location>
</feature>
<protein>
    <submittedName>
        <fullName evidence="2">Nuclear transport factor 2 family protein</fullName>
    </submittedName>
</protein>
<dbReference type="InterPro" id="IPR037401">
    <property type="entry name" value="SnoaL-like"/>
</dbReference>
<evidence type="ECO:0000313" key="2">
    <source>
        <dbReference type="EMBL" id="MCT7661378.1"/>
    </source>
</evidence>
<dbReference type="RefSeq" id="WP_260995446.1">
    <property type="nucleotide sequence ID" value="NZ_JAODWD010000006.1"/>
</dbReference>
<evidence type="ECO:0000259" key="1">
    <source>
        <dbReference type="Pfam" id="PF12680"/>
    </source>
</evidence>
<name>A0ABT2MGG2_9MYCO</name>
<dbReference type="Pfam" id="PF12680">
    <property type="entry name" value="SnoaL_2"/>
    <property type="match status" value="1"/>
</dbReference>
<sequence>MSAASLAVVNRFGEALSGGNLDEARALLHDDLVVYEAGGLPYSGEYHGPQGFIDLLTTMYEKLEVTPGPVSRASLDDGTVVSRFRLRFTALASGRSAEMNLVELYKVSQEKIIELDVYYKDPGAVAAILAT</sequence>
<dbReference type="SUPFAM" id="SSF54427">
    <property type="entry name" value="NTF2-like"/>
    <property type="match status" value="1"/>
</dbReference>
<comment type="caution">
    <text evidence="2">The sequence shown here is derived from an EMBL/GenBank/DDBJ whole genome shotgun (WGS) entry which is preliminary data.</text>
</comment>
<gene>
    <name evidence="2" type="ORF">N4S67_23510</name>
</gene>
<accession>A0ABT2MGG2</accession>
<evidence type="ECO:0000313" key="3">
    <source>
        <dbReference type="Proteomes" id="UP001206639"/>
    </source>
</evidence>